<dbReference type="SUPFAM" id="SSF52374">
    <property type="entry name" value="Nucleotidylyl transferase"/>
    <property type="match status" value="1"/>
</dbReference>
<dbReference type="GO" id="GO:0006424">
    <property type="term" value="P:glutamyl-tRNA aminoacylation"/>
    <property type="evidence" value="ECO:0007669"/>
    <property type="project" value="TreeGrafter"/>
</dbReference>
<dbReference type="STRING" id="1121003.SAMN03080618_02614"/>
<dbReference type="Gene3D" id="3.40.50.620">
    <property type="entry name" value="HUPs"/>
    <property type="match status" value="1"/>
</dbReference>
<keyword evidence="5 7" id="KW-0067">ATP-binding</keyword>
<accession>A0A1I3QC05</accession>
<dbReference type="GO" id="GO:0005524">
    <property type="term" value="F:ATP binding"/>
    <property type="evidence" value="ECO:0007669"/>
    <property type="project" value="UniProtKB-KW"/>
</dbReference>
<evidence type="ECO:0000256" key="2">
    <source>
        <dbReference type="ARBA" id="ARBA00022723"/>
    </source>
</evidence>
<reference evidence="10" key="1">
    <citation type="submission" date="2016-10" db="EMBL/GenBank/DDBJ databases">
        <authorList>
            <person name="Varghese N."/>
            <person name="Submissions S."/>
        </authorList>
    </citation>
    <scope>NUCLEOTIDE SEQUENCE [LARGE SCALE GENOMIC DNA]</scope>
    <source>
        <strain evidence="10">DSM 21857</strain>
    </source>
</reference>
<dbReference type="InterPro" id="IPR001412">
    <property type="entry name" value="aa-tRNA-synth_I_CS"/>
</dbReference>
<organism evidence="9 10">
    <name type="scientific">Aquamicrobium aerolatum DSM 21857</name>
    <dbReference type="NCBI Taxonomy" id="1121003"/>
    <lineage>
        <taxon>Bacteria</taxon>
        <taxon>Pseudomonadati</taxon>
        <taxon>Pseudomonadota</taxon>
        <taxon>Alphaproteobacteria</taxon>
        <taxon>Hyphomicrobiales</taxon>
        <taxon>Phyllobacteriaceae</taxon>
        <taxon>Aerobium</taxon>
    </lineage>
</organism>
<dbReference type="InterPro" id="IPR000924">
    <property type="entry name" value="Glu/Gln-tRNA-synth"/>
</dbReference>
<feature type="domain" description="Glutamyl/glutaminyl-tRNA synthetase class Ib catalytic" evidence="8">
    <location>
        <begin position="62"/>
        <end position="338"/>
    </location>
</feature>
<dbReference type="AlphaFoldDB" id="A0A1I3QC05"/>
<evidence type="ECO:0000256" key="1">
    <source>
        <dbReference type="ARBA" id="ARBA00022598"/>
    </source>
</evidence>
<dbReference type="Proteomes" id="UP000242763">
    <property type="component" value="Unassembled WGS sequence"/>
</dbReference>
<dbReference type="InterPro" id="IPR014729">
    <property type="entry name" value="Rossmann-like_a/b/a_fold"/>
</dbReference>
<evidence type="ECO:0000256" key="3">
    <source>
        <dbReference type="ARBA" id="ARBA00022741"/>
    </source>
</evidence>
<keyword evidence="10" id="KW-1185">Reference proteome</keyword>
<evidence type="ECO:0000313" key="9">
    <source>
        <dbReference type="EMBL" id="SFJ31099.1"/>
    </source>
</evidence>
<comment type="similarity">
    <text evidence="7">Belongs to the class-I aminoacyl-tRNA synthetase family.</text>
</comment>
<dbReference type="GO" id="GO:0005829">
    <property type="term" value="C:cytosol"/>
    <property type="evidence" value="ECO:0007669"/>
    <property type="project" value="TreeGrafter"/>
</dbReference>
<keyword evidence="1 7" id="KW-0436">Ligase</keyword>
<dbReference type="Pfam" id="PF00749">
    <property type="entry name" value="tRNA-synt_1c"/>
    <property type="match status" value="1"/>
</dbReference>
<dbReference type="GO" id="GO:0004818">
    <property type="term" value="F:glutamate-tRNA ligase activity"/>
    <property type="evidence" value="ECO:0007669"/>
    <property type="project" value="TreeGrafter"/>
</dbReference>
<dbReference type="PANTHER" id="PTHR43311">
    <property type="entry name" value="GLUTAMATE--TRNA LIGASE"/>
    <property type="match status" value="1"/>
</dbReference>
<proteinExistence type="inferred from homology"/>
<dbReference type="InterPro" id="IPR049940">
    <property type="entry name" value="GluQ/Sye"/>
</dbReference>
<protein>
    <submittedName>
        <fullName evidence="9">Glutamyl-Q tRNA(Asp) synthetase</fullName>
    </submittedName>
</protein>
<evidence type="ECO:0000313" key="10">
    <source>
        <dbReference type="Proteomes" id="UP000242763"/>
    </source>
</evidence>
<name>A0A1I3QC05_9HYPH</name>
<sequence length="346" mass="39103">MLDHRNKTRIEHNKFCEPFGNIVKTNNSSHDFTLSSLKTHRSNQPTTISTRRGTRMTRPVFRFAPSPNGEMHLGNAYTALLNAKLAAEAGGRMLLRIENIDVTRCTRAFEEAIYRDLEWLGIEWEIPVRRQSDHFDDYEEALKHLVEEDLVYPSFLSRGEVRARISQAEAEGIEWPRDPDGMPLFPTDERTLSQGERERRMAADEPFAWRLNVEAASKRIAHPLTWDELGAGPSGQTGLVNATPTAWGDVVIARKEVPTSYHLSVVLDDALQGVTHVVRGRDLFFATAIQRLLQELLHLPVPVYRHHDLVLGDDGRKLAKSRGDTSLAALRAAGLTPYDIRRMIGL</sequence>
<keyword evidence="3 7" id="KW-0547">Nucleotide-binding</keyword>
<evidence type="ECO:0000256" key="5">
    <source>
        <dbReference type="ARBA" id="ARBA00022840"/>
    </source>
</evidence>
<evidence type="ECO:0000256" key="7">
    <source>
        <dbReference type="RuleBase" id="RU363037"/>
    </source>
</evidence>
<keyword evidence="6 7" id="KW-0030">Aminoacyl-tRNA synthetase</keyword>
<evidence type="ECO:0000256" key="4">
    <source>
        <dbReference type="ARBA" id="ARBA00022833"/>
    </source>
</evidence>
<keyword evidence="7" id="KW-0648">Protein biosynthesis</keyword>
<gene>
    <name evidence="9" type="ORF">SAMN03080618_02614</name>
</gene>
<dbReference type="EMBL" id="FORF01000014">
    <property type="protein sequence ID" value="SFJ31099.1"/>
    <property type="molecule type" value="Genomic_DNA"/>
</dbReference>
<keyword evidence="4" id="KW-0862">Zinc</keyword>
<evidence type="ECO:0000259" key="8">
    <source>
        <dbReference type="Pfam" id="PF00749"/>
    </source>
</evidence>
<dbReference type="PANTHER" id="PTHR43311:SF1">
    <property type="entry name" value="GLUTAMYL-Q TRNA(ASP) SYNTHETASE"/>
    <property type="match status" value="1"/>
</dbReference>
<dbReference type="NCBIfam" id="NF004315">
    <property type="entry name" value="PRK05710.1-4"/>
    <property type="match status" value="1"/>
</dbReference>
<evidence type="ECO:0000256" key="6">
    <source>
        <dbReference type="ARBA" id="ARBA00023146"/>
    </source>
</evidence>
<dbReference type="InterPro" id="IPR020058">
    <property type="entry name" value="Glu/Gln-tRNA-synth_Ib_cat-dom"/>
</dbReference>
<dbReference type="PROSITE" id="PS00178">
    <property type="entry name" value="AA_TRNA_LIGASE_I"/>
    <property type="match status" value="1"/>
</dbReference>
<keyword evidence="2" id="KW-0479">Metal-binding</keyword>
<dbReference type="PRINTS" id="PR00987">
    <property type="entry name" value="TRNASYNTHGLU"/>
</dbReference>